<proteinExistence type="predicted"/>
<feature type="compositionally biased region" description="Acidic residues" evidence="1">
    <location>
        <begin position="764"/>
        <end position="778"/>
    </location>
</feature>
<feature type="compositionally biased region" description="Basic and acidic residues" evidence="1">
    <location>
        <begin position="604"/>
        <end position="615"/>
    </location>
</feature>
<protein>
    <submittedName>
        <fullName evidence="3">Uncharacterized protein</fullName>
    </submittedName>
</protein>
<accession>A0AAV1I6P5</accession>
<evidence type="ECO:0000313" key="4">
    <source>
        <dbReference type="Proteomes" id="UP001314263"/>
    </source>
</evidence>
<evidence type="ECO:0000313" key="3">
    <source>
        <dbReference type="EMBL" id="CAK0782353.1"/>
    </source>
</evidence>
<feature type="region of interest" description="Disordered" evidence="1">
    <location>
        <begin position="66"/>
        <end position="94"/>
    </location>
</feature>
<reference evidence="3 4" key="1">
    <citation type="submission" date="2023-10" db="EMBL/GenBank/DDBJ databases">
        <authorList>
            <person name="Maclean D."/>
            <person name="Macfadyen A."/>
        </authorList>
    </citation>
    <scope>NUCLEOTIDE SEQUENCE [LARGE SCALE GENOMIC DNA]</scope>
</reference>
<keyword evidence="2" id="KW-0472">Membrane</keyword>
<keyword evidence="2" id="KW-0812">Transmembrane</keyword>
<evidence type="ECO:0000256" key="1">
    <source>
        <dbReference type="SAM" id="MobiDB-lite"/>
    </source>
</evidence>
<keyword evidence="4" id="KW-1185">Reference proteome</keyword>
<feature type="compositionally biased region" description="Polar residues" evidence="1">
    <location>
        <begin position="71"/>
        <end position="94"/>
    </location>
</feature>
<comment type="caution">
    <text evidence="3">The sequence shown here is derived from an EMBL/GenBank/DDBJ whole genome shotgun (WGS) entry which is preliminary data.</text>
</comment>
<organism evidence="3 4">
    <name type="scientific">Coccomyxa viridis</name>
    <dbReference type="NCBI Taxonomy" id="1274662"/>
    <lineage>
        <taxon>Eukaryota</taxon>
        <taxon>Viridiplantae</taxon>
        <taxon>Chlorophyta</taxon>
        <taxon>core chlorophytes</taxon>
        <taxon>Trebouxiophyceae</taxon>
        <taxon>Trebouxiophyceae incertae sedis</taxon>
        <taxon>Coccomyxaceae</taxon>
        <taxon>Coccomyxa</taxon>
    </lineage>
</organism>
<feature type="compositionally biased region" description="Low complexity" evidence="1">
    <location>
        <begin position="660"/>
        <end position="698"/>
    </location>
</feature>
<name>A0AAV1I6P5_9CHLO</name>
<evidence type="ECO:0000256" key="2">
    <source>
        <dbReference type="SAM" id="Phobius"/>
    </source>
</evidence>
<dbReference type="EMBL" id="CAUYUE010000007">
    <property type="protein sequence ID" value="CAK0782353.1"/>
    <property type="molecule type" value="Genomic_DNA"/>
</dbReference>
<feature type="compositionally biased region" description="Acidic residues" evidence="1">
    <location>
        <begin position="728"/>
        <end position="740"/>
    </location>
</feature>
<feature type="transmembrane region" description="Helical" evidence="2">
    <location>
        <begin position="21"/>
        <end position="41"/>
    </location>
</feature>
<feature type="compositionally biased region" description="Acidic residues" evidence="1">
    <location>
        <begin position="522"/>
        <end position="574"/>
    </location>
</feature>
<feature type="region of interest" description="Disordered" evidence="1">
    <location>
        <begin position="516"/>
        <end position="852"/>
    </location>
</feature>
<feature type="compositionally biased region" description="Basic and acidic residues" evidence="1">
    <location>
        <begin position="647"/>
        <end position="659"/>
    </location>
</feature>
<sequence>MQLPYASTAGSRRAAVVSTGIKWAIVLLVILNLLQLNLLYFSSQGSTRCILKAALATRSASDPAVARSKSDTAASTTLPGNPLGSTASSTVSQPQAIKRGRHALFVLYSWNYEALLTAARSYNRAGFGSELIILDNTINSTLADDPVVAELAAEVMPTRTRLTFSQAKNFMADVAIERGYEYYFWGHADVAIEGEDEPASLADELRACAESAHKSHSKWGVISVNGSVFSAIRTDVMREVKYDTFVTVSLSHCDFYPRVRAAGFETLDLSEICPSVTMSAQGINPAVVAPHNVRKEEERLHEQVSQARRALLGDPRGLGSTGSFHFDWDMDAMPTGDRVGWELWEQASYLYLLAKWGPGGGGENACAIEVQDPISGNASLPQQPFSSLLYLQRHWYEEDPRFRNLPILAGLGRSAKRGKPEGAKQALAEADLAAAERAQTSGDSGGVEAAVKAAAGAAGVAGAAAAAGSAAASDLDGAAAKDASEDRAASAELDMLKPAGGAGEASAASDGFDAAAAAAAAAEEDEGEDIAGELDEFEALDEEDLDYFPEEADEETALSAELDDLEAASDDGEESLGGLEGFDATSGDEKALADLETAEAEQAATEREGLRRDADAELDLSDPTRLHPIEALQYLEPGQDMGAAAGEDSKAAAEAHEAAELASDAATSMATSKAADHASAASGSAAALQQPLKAAKPADGSLAQEAGSTADEEGEALPSSLERYEADLASEDASLLEEDLGLPLAGGAAEDQEEWPGEGRNAGEDEDTETVGDDDELWIDQRYLAGDPDDDAEDGASVSGAADPFVQDTAEQEQVGLPDGMQKKDLSQAGASSERADTAQQEGAALHGAEQPAALRAVDVTDSAVEDSKEASWLVGADEGAMPADDLKEEELYDLDYVLDEEEDGAEVDGLDSMYGEGDESVADSALVEEADASLAKADA</sequence>
<dbReference type="AlphaFoldDB" id="A0AAV1I6P5"/>
<keyword evidence="2" id="KW-1133">Transmembrane helix</keyword>
<dbReference type="Proteomes" id="UP001314263">
    <property type="component" value="Unassembled WGS sequence"/>
</dbReference>
<gene>
    <name evidence="3" type="ORF">CVIRNUC_005645</name>
</gene>